<dbReference type="Gene3D" id="2.60.40.1190">
    <property type="match status" value="1"/>
</dbReference>
<protein>
    <submittedName>
        <fullName evidence="3">Carbohydrate binding protein with CBM9 domain</fullName>
    </submittedName>
</protein>
<dbReference type="GO" id="GO:0016052">
    <property type="term" value="P:carbohydrate catabolic process"/>
    <property type="evidence" value="ECO:0007669"/>
    <property type="project" value="InterPro"/>
</dbReference>
<dbReference type="GO" id="GO:0030246">
    <property type="term" value="F:carbohydrate binding"/>
    <property type="evidence" value="ECO:0007669"/>
    <property type="project" value="InterPro"/>
</dbReference>
<feature type="chain" id="PRO_5017271462" evidence="1">
    <location>
        <begin position="24"/>
        <end position="246"/>
    </location>
</feature>
<accession>A0A395JUF2</accession>
<feature type="domain" description="Carbohydrate-binding" evidence="2">
    <location>
        <begin position="35"/>
        <end position="245"/>
    </location>
</feature>
<evidence type="ECO:0000259" key="2">
    <source>
        <dbReference type="Pfam" id="PF06452"/>
    </source>
</evidence>
<evidence type="ECO:0000313" key="4">
    <source>
        <dbReference type="Proteomes" id="UP000253083"/>
    </source>
</evidence>
<dbReference type="SUPFAM" id="SSF49344">
    <property type="entry name" value="CBD9-like"/>
    <property type="match status" value="1"/>
</dbReference>
<sequence length="246" mass="27291">MTKLSFALCLTVGLATWASQSLAYDAPKASTPPVIDGDASDAAWSNAPWQAIDQLTLGEQPAAEDFSGRFKIVWTPSKLYLLGEIVDDILIDTHADPLEAYWEDDTFEIFLDEDHSGGDHLDNYNAFAYHIALDNQAIDRNTSGKPRYLNDHVTSVWKRQAGDDNKIIWEASFDIYPDTFSDTNNKATPVTLESGKKMGFMVAYCDSDSSQGREHFIGSYDIPALDGDKNRGYIDASVFETLVLVD</sequence>
<dbReference type="AlphaFoldDB" id="A0A395JUF2"/>
<dbReference type="EMBL" id="QNRT01000001">
    <property type="protein sequence ID" value="RBP53178.1"/>
    <property type="molecule type" value="Genomic_DNA"/>
</dbReference>
<evidence type="ECO:0000256" key="1">
    <source>
        <dbReference type="SAM" id="SignalP"/>
    </source>
</evidence>
<gene>
    <name evidence="3" type="ORF">DFR28_101563</name>
</gene>
<comment type="caution">
    <text evidence="3">The sequence shown here is derived from an EMBL/GenBank/DDBJ whole genome shotgun (WGS) entry which is preliminary data.</text>
</comment>
<keyword evidence="1" id="KW-0732">Signal</keyword>
<name>A0A395JUF2_9GAMM</name>
<dbReference type="Pfam" id="PF06452">
    <property type="entry name" value="CBM9_1"/>
    <property type="match status" value="1"/>
</dbReference>
<dbReference type="OrthoDB" id="9786766at2"/>
<dbReference type="InParanoid" id="A0A395JUF2"/>
<dbReference type="Proteomes" id="UP000253083">
    <property type="component" value="Unassembled WGS sequence"/>
</dbReference>
<proteinExistence type="predicted"/>
<dbReference type="RefSeq" id="WP_113952771.1">
    <property type="nucleotide sequence ID" value="NZ_QNRT01000001.1"/>
</dbReference>
<dbReference type="InterPro" id="IPR010502">
    <property type="entry name" value="Carb-bd_dom_fam9"/>
</dbReference>
<organism evidence="3 4">
    <name type="scientific">Arenicella xantha</name>
    <dbReference type="NCBI Taxonomy" id="644221"/>
    <lineage>
        <taxon>Bacteria</taxon>
        <taxon>Pseudomonadati</taxon>
        <taxon>Pseudomonadota</taxon>
        <taxon>Gammaproteobacteria</taxon>
        <taxon>Arenicellales</taxon>
        <taxon>Arenicellaceae</taxon>
        <taxon>Arenicella</taxon>
    </lineage>
</organism>
<keyword evidence="4" id="KW-1185">Reference proteome</keyword>
<evidence type="ECO:0000313" key="3">
    <source>
        <dbReference type="EMBL" id="RBP53178.1"/>
    </source>
</evidence>
<feature type="signal peptide" evidence="1">
    <location>
        <begin position="1"/>
        <end position="23"/>
    </location>
</feature>
<reference evidence="3 4" key="1">
    <citation type="submission" date="2018-06" db="EMBL/GenBank/DDBJ databases">
        <title>Genomic Encyclopedia of Type Strains, Phase IV (KMG-IV): sequencing the most valuable type-strain genomes for metagenomic binning, comparative biology and taxonomic classification.</title>
        <authorList>
            <person name="Goeker M."/>
        </authorList>
    </citation>
    <scope>NUCLEOTIDE SEQUENCE [LARGE SCALE GENOMIC DNA]</scope>
    <source>
        <strain evidence="3 4">DSM 24032</strain>
    </source>
</reference>
<dbReference type="GO" id="GO:0004553">
    <property type="term" value="F:hydrolase activity, hydrolyzing O-glycosyl compounds"/>
    <property type="evidence" value="ECO:0007669"/>
    <property type="project" value="InterPro"/>
</dbReference>